<feature type="transmembrane region" description="Helical" evidence="5">
    <location>
        <begin position="278"/>
        <end position="300"/>
    </location>
</feature>
<protein>
    <submittedName>
        <fullName evidence="7">APC family permease</fullName>
    </submittedName>
</protein>
<dbReference type="Pfam" id="PF00324">
    <property type="entry name" value="AA_permease"/>
    <property type="match status" value="1"/>
</dbReference>
<dbReference type="Proteomes" id="UP000593892">
    <property type="component" value="Chromosome"/>
</dbReference>
<feature type="transmembrane region" description="Helical" evidence="5">
    <location>
        <begin position="388"/>
        <end position="411"/>
    </location>
</feature>
<keyword evidence="3 5" id="KW-1133">Transmembrane helix</keyword>
<evidence type="ECO:0000313" key="7">
    <source>
        <dbReference type="EMBL" id="QOY85635.1"/>
    </source>
</evidence>
<proteinExistence type="predicted"/>
<accession>A0A7S7NLA2</accession>
<feature type="transmembrane region" description="Helical" evidence="5">
    <location>
        <begin position="234"/>
        <end position="258"/>
    </location>
</feature>
<feature type="transmembrane region" description="Helical" evidence="5">
    <location>
        <begin position="155"/>
        <end position="176"/>
    </location>
</feature>
<dbReference type="InterPro" id="IPR004841">
    <property type="entry name" value="AA-permease/SLC12A_dom"/>
</dbReference>
<evidence type="ECO:0000256" key="5">
    <source>
        <dbReference type="SAM" id="Phobius"/>
    </source>
</evidence>
<dbReference type="KEGG" id="pfer:IRI77_22750"/>
<keyword evidence="4 5" id="KW-0472">Membrane</keyword>
<dbReference type="PIRSF" id="PIRSF006060">
    <property type="entry name" value="AA_transporter"/>
    <property type="match status" value="1"/>
</dbReference>
<feature type="transmembrane region" description="Helical" evidence="5">
    <location>
        <begin position="20"/>
        <end position="40"/>
    </location>
</feature>
<keyword evidence="2 5" id="KW-0812">Transmembrane</keyword>
<feature type="transmembrane region" description="Helical" evidence="5">
    <location>
        <begin position="417"/>
        <end position="436"/>
    </location>
</feature>
<sequence length="455" mass="49090">MSQANAPPHELKRILTRRDLILYGLVLLGPTAAYPVYGIVQQTSHGHAVLAYLVAMTAMLFTAASYGKMSSAYPSAGSTYTYTNRALNTQVGFLAGWAMLLDYFLIPLLSVVYAALTANRTVPQVPYAAWAILFTVAITLINVRGLRVTARAGNVMMALMCACAVLFVFLAAWHTISQHGWAGLVQFRNVYNPAEFAVKPLVLGAAIASLSYIGFDAISALAEDTIRPERDISIATILVCVVQTLLCVLTVYMAALVWPDFQSYKDPETVILDIGALAGGPWMLGFMTFILLVAALASALTGQAGASRLLLGMGRDGVISPRIFAHIDPRYSTPVRGIYFMGAVSLLGSLVLRFQLVVELLNFGAFAGFILVNLSVIRHFYLRQHQRAGLAVLGSLVFPLLGAGFCTYIWLNLSAKAQLAGFGWLGCGLIYLAILTRGFRLTPRSMDSLAAGDLS</sequence>
<evidence type="ECO:0000256" key="3">
    <source>
        <dbReference type="ARBA" id="ARBA00022989"/>
    </source>
</evidence>
<evidence type="ECO:0000313" key="8">
    <source>
        <dbReference type="Proteomes" id="UP000593892"/>
    </source>
</evidence>
<dbReference type="Gene3D" id="1.20.1740.10">
    <property type="entry name" value="Amino acid/polyamine transporter I"/>
    <property type="match status" value="1"/>
</dbReference>
<dbReference type="EMBL" id="CP063849">
    <property type="protein sequence ID" value="QOY85635.1"/>
    <property type="molecule type" value="Genomic_DNA"/>
</dbReference>
<dbReference type="GO" id="GO:0016020">
    <property type="term" value="C:membrane"/>
    <property type="evidence" value="ECO:0007669"/>
    <property type="project" value="UniProtKB-SubCell"/>
</dbReference>
<evidence type="ECO:0000256" key="4">
    <source>
        <dbReference type="ARBA" id="ARBA00023136"/>
    </source>
</evidence>
<feature type="transmembrane region" description="Helical" evidence="5">
    <location>
        <begin position="127"/>
        <end position="143"/>
    </location>
</feature>
<feature type="transmembrane region" description="Helical" evidence="5">
    <location>
        <begin position="360"/>
        <end position="381"/>
    </location>
</feature>
<feature type="transmembrane region" description="Helical" evidence="5">
    <location>
        <begin position="91"/>
        <end position="115"/>
    </location>
</feature>
<keyword evidence="8" id="KW-1185">Reference proteome</keyword>
<name>A0A7S7NLA2_PALFE</name>
<dbReference type="InterPro" id="IPR050367">
    <property type="entry name" value="APC_superfamily"/>
</dbReference>
<dbReference type="RefSeq" id="WP_194447305.1">
    <property type="nucleotide sequence ID" value="NZ_CP063849.1"/>
</dbReference>
<feature type="transmembrane region" description="Helical" evidence="5">
    <location>
        <begin position="196"/>
        <end position="222"/>
    </location>
</feature>
<feature type="transmembrane region" description="Helical" evidence="5">
    <location>
        <begin position="46"/>
        <end position="66"/>
    </location>
</feature>
<reference evidence="7 8" key="1">
    <citation type="submission" date="2020-10" db="EMBL/GenBank/DDBJ databases">
        <title>Complete genome sequence of Paludibaculum fermentans P105T, a facultatively anaerobic acidobacterium capable of dissimilatory Fe(III) reduction.</title>
        <authorList>
            <person name="Dedysh S.N."/>
            <person name="Beletsky A.V."/>
            <person name="Kulichevskaya I.S."/>
            <person name="Mardanov A.V."/>
            <person name="Ravin N.V."/>
        </authorList>
    </citation>
    <scope>NUCLEOTIDE SEQUENCE [LARGE SCALE GENOMIC DNA]</scope>
    <source>
        <strain evidence="7 8">P105</strain>
    </source>
</reference>
<evidence type="ECO:0000259" key="6">
    <source>
        <dbReference type="Pfam" id="PF00324"/>
    </source>
</evidence>
<dbReference type="AlphaFoldDB" id="A0A7S7NLA2"/>
<dbReference type="PANTHER" id="PTHR42770:SF16">
    <property type="entry name" value="AMINO ACID PERMEASE"/>
    <property type="match status" value="1"/>
</dbReference>
<feature type="domain" description="Amino acid permease/ SLC12A" evidence="6">
    <location>
        <begin position="39"/>
        <end position="387"/>
    </location>
</feature>
<feature type="transmembrane region" description="Helical" evidence="5">
    <location>
        <begin position="337"/>
        <end position="354"/>
    </location>
</feature>
<evidence type="ECO:0000256" key="2">
    <source>
        <dbReference type="ARBA" id="ARBA00022692"/>
    </source>
</evidence>
<dbReference type="PANTHER" id="PTHR42770">
    <property type="entry name" value="AMINO ACID TRANSPORTER-RELATED"/>
    <property type="match status" value="1"/>
</dbReference>
<evidence type="ECO:0000256" key="1">
    <source>
        <dbReference type="ARBA" id="ARBA00004141"/>
    </source>
</evidence>
<gene>
    <name evidence="7" type="ORF">IRI77_22750</name>
</gene>
<dbReference type="GO" id="GO:0055085">
    <property type="term" value="P:transmembrane transport"/>
    <property type="evidence" value="ECO:0007669"/>
    <property type="project" value="InterPro"/>
</dbReference>
<organism evidence="7 8">
    <name type="scientific">Paludibaculum fermentans</name>
    <dbReference type="NCBI Taxonomy" id="1473598"/>
    <lineage>
        <taxon>Bacteria</taxon>
        <taxon>Pseudomonadati</taxon>
        <taxon>Acidobacteriota</taxon>
        <taxon>Terriglobia</taxon>
        <taxon>Bryobacterales</taxon>
        <taxon>Bryobacteraceae</taxon>
        <taxon>Paludibaculum</taxon>
    </lineage>
</organism>
<comment type="subcellular location">
    <subcellularLocation>
        <location evidence="1">Membrane</location>
        <topology evidence="1">Multi-pass membrane protein</topology>
    </subcellularLocation>
</comment>